<accession>A0A2U3EL32</accession>
<reference evidence="2 5" key="4">
    <citation type="journal article" date="2024" name="Microbiol. Resour. Announc.">
        <title>Genome annotations for the ascomycete fungi Trichoderma harzianum, Trichoderma aggressivum, and Purpureocillium lilacinum.</title>
        <authorList>
            <person name="Beijen E.P.W."/>
            <person name="Ohm R.A."/>
        </authorList>
    </citation>
    <scope>NUCLEOTIDE SEQUENCE [LARGE SCALE GENOMIC DNA]</scope>
    <source>
        <strain evidence="2 5">CBS 150709</strain>
    </source>
</reference>
<name>A0A2U3EL32_PURLI</name>
<proteinExistence type="predicted"/>
<dbReference type="AlphaFoldDB" id="A0A2U3EL32"/>
<evidence type="ECO:0000313" key="5">
    <source>
        <dbReference type="Proteomes" id="UP001287286"/>
    </source>
</evidence>
<feature type="region of interest" description="Disordered" evidence="1">
    <location>
        <begin position="155"/>
        <end position="200"/>
    </location>
</feature>
<dbReference type="EMBL" id="LCWV01000002">
    <property type="protein sequence ID" value="PWI75218.1"/>
    <property type="molecule type" value="Genomic_DNA"/>
</dbReference>
<feature type="region of interest" description="Disordered" evidence="1">
    <location>
        <begin position="1"/>
        <end position="21"/>
    </location>
</feature>
<sequence>MARQVSTLNRKQREALPPRRPCCRTSMSAECARTRPTLVHESVSTEEQSRWSCAAAARQPRRLSGWSVGPQRAWPCALPPIIMPTRMERRRNGGHGMLGLMRRQLGTRLSASAAPDWPSELRTRPLDWRSVVAWADVDGVWRWREQARILSDGLARHTQRRRTVKQARPSLMSPPARPRKPLEGEIGKAVSQPRNGFGLL</sequence>
<dbReference type="Proteomes" id="UP001287286">
    <property type="component" value="Unassembled WGS sequence"/>
</dbReference>
<organism evidence="3 4">
    <name type="scientific">Purpureocillium lilacinum</name>
    <name type="common">Paecilomyces lilacinus</name>
    <dbReference type="NCBI Taxonomy" id="33203"/>
    <lineage>
        <taxon>Eukaryota</taxon>
        <taxon>Fungi</taxon>
        <taxon>Dikarya</taxon>
        <taxon>Ascomycota</taxon>
        <taxon>Pezizomycotina</taxon>
        <taxon>Sordariomycetes</taxon>
        <taxon>Hypocreomycetidae</taxon>
        <taxon>Hypocreales</taxon>
        <taxon>Ophiocordycipitaceae</taxon>
        <taxon>Purpureocillium</taxon>
    </lineage>
</organism>
<gene>
    <name evidence="3" type="ORF">PCL_05876</name>
    <name evidence="2" type="ORF">Purlil1_5912</name>
</gene>
<evidence type="ECO:0000313" key="3">
    <source>
        <dbReference type="EMBL" id="PWI75218.1"/>
    </source>
</evidence>
<reference evidence="2" key="3">
    <citation type="submission" date="2023-11" db="EMBL/GenBank/DDBJ databases">
        <authorList>
            <person name="Beijen E."/>
            <person name="Ohm R.A."/>
        </authorList>
    </citation>
    <scope>NUCLEOTIDE SEQUENCE</scope>
    <source>
        <strain evidence="2">CBS 150709</strain>
    </source>
</reference>
<evidence type="ECO:0000313" key="2">
    <source>
        <dbReference type="EMBL" id="KAK4089809.1"/>
    </source>
</evidence>
<reference evidence="3" key="1">
    <citation type="submission" date="2015-05" db="EMBL/GenBank/DDBJ databases">
        <authorList>
            <person name="Wang D.B."/>
            <person name="Wang M."/>
        </authorList>
    </citation>
    <scope>NUCLEOTIDE SEQUENCE</scope>
    <source>
        <strain evidence="3">36-1</strain>
    </source>
</reference>
<keyword evidence="5" id="KW-1185">Reference proteome</keyword>
<protein>
    <submittedName>
        <fullName evidence="3">Uncharacterized protein</fullName>
    </submittedName>
</protein>
<comment type="caution">
    <text evidence="3">The sequence shown here is derived from an EMBL/GenBank/DDBJ whole genome shotgun (WGS) entry which is preliminary data.</text>
</comment>
<dbReference type="Proteomes" id="UP000245956">
    <property type="component" value="Unassembled WGS sequence"/>
</dbReference>
<reference evidence="3 4" key="2">
    <citation type="journal article" date="2016" name="Front. Microbiol.">
        <title>Genome and transcriptome sequences reveal the specific parasitism of the nematophagous Purpureocillium lilacinum 36-1.</title>
        <authorList>
            <person name="Xie J."/>
            <person name="Li S."/>
            <person name="Mo C."/>
            <person name="Xiao X."/>
            <person name="Peng D."/>
            <person name="Wang G."/>
            <person name="Xiao Y."/>
        </authorList>
    </citation>
    <scope>NUCLEOTIDE SEQUENCE [LARGE SCALE GENOMIC DNA]</scope>
    <source>
        <strain evidence="3 4">36-1</strain>
    </source>
</reference>
<evidence type="ECO:0000313" key="4">
    <source>
        <dbReference type="Proteomes" id="UP000245956"/>
    </source>
</evidence>
<dbReference type="EMBL" id="JAWRVI010000018">
    <property type="protein sequence ID" value="KAK4089809.1"/>
    <property type="molecule type" value="Genomic_DNA"/>
</dbReference>
<evidence type="ECO:0000256" key="1">
    <source>
        <dbReference type="SAM" id="MobiDB-lite"/>
    </source>
</evidence>